<dbReference type="PANTHER" id="PTHR43685">
    <property type="entry name" value="GLYCOSYLTRANSFERASE"/>
    <property type="match status" value="1"/>
</dbReference>
<dbReference type="SUPFAM" id="SSF53448">
    <property type="entry name" value="Nucleotide-diphospho-sugar transferases"/>
    <property type="match status" value="2"/>
</dbReference>
<dbReference type="EMBL" id="AP024563">
    <property type="protein sequence ID" value="BCU05741.1"/>
    <property type="molecule type" value="Genomic_DNA"/>
</dbReference>
<gene>
    <name evidence="1" type="ORF">Atep_04180</name>
</gene>
<dbReference type="SUPFAM" id="SSF53756">
    <property type="entry name" value="UDP-Glycosyltransferase/glycogen phosphorylase"/>
    <property type="match status" value="1"/>
</dbReference>
<dbReference type="Gene3D" id="3.90.550.10">
    <property type="entry name" value="Spore Coat Polysaccharide Biosynthesis Protein SpsA, Chain A"/>
    <property type="match status" value="2"/>
</dbReference>
<dbReference type="Gene3D" id="3.40.50.2000">
    <property type="entry name" value="Glycogen Phosphorylase B"/>
    <property type="match status" value="1"/>
</dbReference>
<organism evidence="1 2">
    <name type="scientific">Allochromatium tepidum</name>
    <dbReference type="NCBI Taxonomy" id="553982"/>
    <lineage>
        <taxon>Bacteria</taxon>
        <taxon>Pseudomonadati</taxon>
        <taxon>Pseudomonadota</taxon>
        <taxon>Gammaproteobacteria</taxon>
        <taxon>Chromatiales</taxon>
        <taxon>Chromatiaceae</taxon>
        <taxon>Allochromatium</taxon>
    </lineage>
</organism>
<sequence>MASNVLDYAELYAGLLELHAGRPRADLNEILAALESDPVAGEPVEMSAALLETLAPSWGRRQTGYGTPDYRRWLESQGRYAPPCHGRDSDAPFALLMVILEFEREPGAIAATLESLLTGANIRSGLQCLVVSLFDPPSLTPDQAQSCLWRRIESGQSVARLINRRLAGWQGDWIGWMGAGDRLHPSALGLLRGHAAKSPEWRLIYTDEDRIAEDGRRYHPVFKPDFDLDLLRCRFYVGDLCLIARDAFLECGGLSHQIEVALHDLCLKVVDRFGESAIGHVPHVLYHRADSRNLSAPASDAVAKILAAHLERRRIRAQVRATSVPGIHWIDHPVSPAIRTTLLVSTQGDAQAVAELIDSVRPLLGRLEILVLDFQRKGALPTPSRVLSEAGPVRWRRAESSENIARSLNRAIRRLDTERVLVMHDGLRARPGSALSILLGLIDRPDVALAGPCILDTEGRILQSYPLMGFWPLGATGQLHRGLTLGDTDGALNRHLCVQRCAGVSDQAFVLRRAAFEQAGGFDETAFPNAWYMLDFGLRLADLGYKTLWTPHATLVAGAGRGRFQGYRRRKLKQIEVADEVARLYERWLPRLARDPAHNPNLTLRDPSARPETEIGLAWDPRLCEAPRLLGFPGDQTGSGHYRVIDPLNTLRAQGLACCALVPADKPTRPPSVVELERLAPDTLLLHNALHDRHLHALELYRRYNDVCLVFSLDDLITDLPSWNPFSRTNYPDIDRRLDRALGLCDRLLLSTPLLAEFYGGRHDDVRVVPNRLPRARWQGLVDVEAESDRSGRKPRIGWAGAAQHAADLEWLAPVVEALAGEVEWCFLGMCPDGLEPYATIVQPMVDFEPYPSVLAGLGLDIAIAPLALHDFNRCKSPLKLLEYGALGIPVVCTDIEPYREAPVERLPNHPHLWIEALRARLADPESTRREGRELRRWVESGWMLDDALSSWIEALSPGPS</sequence>
<evidence type="ECO:0000313" key="2">
    <source>
        <dbReference type="Proteomes" id="UP000680679"/>
    </source>
</evidence>
<accession>A0ABM7QJ07</accession>
<proteinExistence type="predicted"/>
<reference evidence="1 2" key="1">
    <citation type="submission" date="2021-04" db="EMBL/GenBank/DDBJ databases">
        <title>Complete genome sequencing of Allochromatium tepidum strain NZ.</title>
        <authorList>
            <person name="Tsukatani Y."/>
            <person name="Mori H."/>
        </authorList>
    </citation>
    <scope>NUCLEOTIDE SEQUENCE [LARGE SCALE GENOMIC DNA]</scope>
    <source>
        <strain evidence="1 2">NZ</strain>
    </source>
</reference>
<dbReference type="InterPro" id="IPR050834">
    <property type="entry name" value="Glycosyltransf_2"/>
</dbReference>
<name>A0ABM7QJ07_9GAMM</name>
<protein>
    <recommendedName>
        <fullName evidence="3">Glycosyltransferase</fullName>
    </recommendedName>
</protein>
<dbReference type="PANTHER" id="PTHR43685:SF2">
    <property type="entry name" value="GLYCOSYLTRANSFERASE 2-LIKE DOMAIN-CONTAINING PROTEIN"/>
    <property type="match status" value="1"/>
</dbReference>
<keyword evidence="2" id="KW-1185">Reference proteome</keyword>
<evidence type="ECO:0008006" key="3">
    <source>
        <dbReference type="Google" id="ProtNLM"/>
    </source>
</evidence>
<dbReference type="Proteomes" id="UP000680679">
    <property type="component" value="Chromosome"/>
</dbReference>
<evidence type="ECO:0000313" key="1">
    <source>
        <dbReference type="EMBL" id="BCU05741.1"/>
    </source>
</evidence>
<dbReference type="InterPro" id="IPR029044">
    <property type="entry name" value="Nucleotide-diphossugar_trans"/>
</dbReference>